<sequence>MFDAEEQSKQALWCFEMRDRDHPEVRLGRELQLNIVELRKADRLGQLPERLSAWIAYFEHWREDTTMSTHTYAPVQRAIEKLRALSADEEARYWAEAREKALRDEATLLLEAREEGEQIGLQKGRQEAAHEMARNLIKLGLLNDVQIAQITGLSLVQVEAVRASRTP</sequence>
<dbReference type="InterPro" id="IPR010106">
    <property type="entry name" value="RpnA"/>
</dbReference>
<evidence type="ECO:0000313" key="1">
    <source>
        <dbReference type="EMBL" id="MTW23279.1"/>
    </source>
</evidence>
<dbReference type="OrthoDB" id="6147274at2"/>
<accession>A0A6N8EJZ8</accession>
<keyword evidence="2" id="KW-1185">Reference proteome</keyword>
<reference evidence="1 2" key="1">
    <citation type="submission" date="2019-11" db="EMBL/GenBank/DDBJ databases">
        <title>Whole-genome sequence of the anaerobic purple sulfur bacterium Allochromatium palmeri DSM 15591.</title>
        <authorList>
            <person name="Kyndt J.A."/>
            <person name="Meyer T.E."/>
        </authorList>
    </citation>
    <scope>NUCLEOTIDE SEQUENCE [LARGE SCALE GENOMIC DNA]</scope>
    <source>
        <strain evidence="1 2">DSM 15591</strain>
    </source>
</reference>
<organism evidence="1 2">
    <name type="scientific">Allochromatium palmeri</name>
    <dbReference type="NCBI Taxonomy" id="231048"/>
    <lineage>
        <taxon>Bacteria</taxon>
        <taxon>Pseudomonadati</taxon>
        <taxon>Pseudomonadota</taxon>
        <taxon>Gammaproteobacteria</taxon>
        <taxon>Chromatiales</taxon>
        <taxon>Chromatiaceae</taxon>
        <taxon>Allochromatium</taxon>
    </lineage>
</organism>
<comment type="caution">
    <text evidence="1">The sequence shown here is derived from an EMBL/GenBank/DDBJ whole genome shotgun (WGS) entry which is preliminary data.</text>
</comment>
<dbReference type="EMBL" id="WNKT01000151">
    <property type="protein sequence ID" value="MTW23279.1"/>
    <property type="molecule type" value="Genomic_DNA"/>
</dbReference>
<dbReference type="NCBIfam" id="TIGR01784">
    <property type="entry name" value="T_den_put_tspse"/>
    <property type="match status" value="1"/>
</dbReference>
<dbReference type="AlphaFoldDB" id="A0A6N8EJZ8"/>
<name>A0A6N8EJZ8_9GAMM</name>
<evidence type="ECO:0000313" key="2">
    <source>
        <dbReference type="Proteomes" id="UP000434044"/>
    </source>
</evidence>
<gene>
    <name evidence="1" type="ORF">GJ668_19875</name>
</gene>
<dbReference type="Pfam" id="PF12784">
    <property type="entry name" value="PDDEXK_2"/>
    <property type="match status" value="1"/>
</dbReference>
<protein>
    <submittedName>
        <fullName evidence="1">Rpn family recombination-promoting nuclease/putative transposase</fullName>
    </submittedName>
</protein>
<dbReference type="Proteomes" id="UP000434044">
    <property type="component" value="Unassembled WGS sequence"/>
</dbReference>
<proteinExistence type="predicted"/>